<dbReference type="SMART" id="SM00563">
    <property type="entry name" value="PlsC"/>
    <property type="match status" value="1"/>
</dbReference>
<comment type="caution">
    <text evidence="3">The sequence shown here is derived from an EMBL/GenBank/DDBJ whole genome shotgun (WGS) entry which is preliminary data.</text>
</comment>
<dbReference type="PANTHER" id="PTHR31605:SF0">
    <property type="entry name" value="GLYCEROL-3-PHOSPHATE O-ACYLTRANSFERASE 1"/>
    <property type="match status" value="1"/>
</dbReference>
<dbReference type="GO" id="GO:0008654">
    <property type="term" value="P:phospholipid biosynthetic process"/>
    <property type="evidence" value="ECO:0007669"/>
    <property type="project" value="TreeGrafter"/>
</dbReference>
<dbReference type="SUPFAM" id="SSF69593">
    <property type="entry name" value="Glycerol-3-phosphate (1)-acyltransferase"/>
    <property type="match status" value="2"/>
</dbReference>
<dbReference type="EMBL" id="JAVEPI010000004">
    <property type="protein sequence ID" value="KAK1442074.1"/>
    <property type="molecule type" value="Genomic_DNA"/>
</dbReference>
<accession>A0AAD8LJN5</accession>
<feature type="transmembrane region" description="Helical" evidence="1">
    <location>
        <begin position="436"/>
        <end position="458"/>
    </location>
</feature>
<dbReference type="GO" id="GO:0004366">
    <property type="term" value="F:glycerol-3-phosphate O-acyltransferase activity"/>
    <property type="evidence" value="ECO:0007669"/>
    <property type="project" value="TreeGrafter"/>
</dbReference>
<keyword evidence="1" id="KW-0472">Membrane</keyword>
<proteinExistence type="predicted"/>
<dbReference type="AlphaFoldDB" id="A0AAD8LJN5"/>
<sequence>MQITTADFRVFNFYMFIKWMSAVILRSFFMNTTIINEERLPLFGPVILVGNHNNQFIDAATLIYAVPRQISFLVAQKTLGRKLIGFLAKLAGCIPVHRQEDLKYMGVGKIKWNDGENVVHGIGSNFTGDLNVGDKLFFGREKRGIRNVVSDTELVLDAPVSRSCKDKNSGEEFWILPKVDLSETYDAVSTALRFGNSIAIFPEGGSHDQTNLLPLKPGVVLMAILSLIDGAEDIVILPVGLAYSDSHGLQSNTTVYYGTGITITQADVEEFHVNRYAVVNRILGVIEKGLNHCMVTAPNKDIKGWIDLCGGLYPPECSSIPVNKAFELRKIFSRIFWKYGEDESTKELIAKLSVYKTMLKNSYLHDNEVWLLRQSLHSATLLFIEQAIMLTCYSFLSLSFLPLWFPLYCISRWLAENHRKKALKASVVKLEGADVVASYKILVLMVITPLFNLGYGLALGLYLSRDPKEIAIIVGFCLCILPVLYYINLRYFNELPMLLRRIRVYPLIVMGKINVWRETEKELIAMRTQLQLLVRDFVHKMGPKVSDTFMDELTAIMPKVVIDSDTSRLKRSMSHWDPIFAKHYYSDTTEEII</sequence>
<keyword evidence="1" id="KW-0812">Transmembrane</keyword>
<evidence type="ECO:0000313" key="3">
    <source>
        <dbReference type="EMBL" id="KAK1442074.1"/>
    </source>
</evidence>
<dbReference type="GO" id="GO:0016287">
    <property type="term" value="F:glycerone-phosphate O-acyltransferase activity"/>
    <property type="evidence" value="ECO:0007669"/>
    <property type="project" value="TreeGrafter"/>
</dbReference>
<evidence type="ECO:0000256" key="1">
    <source>
        <dbReference type="SAM" id="Phobius"/>
    </source>
</evidence>
<feature type="transmembrane region" description="Helical" evidence="1">
    <location>
        <begin position="393"/>
        <end position="415"/>
    </location>
</feature>
<evidence type="ECO:0000313" key="4">
    <source>
        <dbReference type="Proteomes" id="UP001230268"/>
    </source>
</evidence>
<dbReference type="Proteomes" id="UP001230268">
    <property type="component" value="Unassembled WGS sequence"/>
</dbReference>
<dbReference type="Pfam" id="PF01553">
    <property type="entry name" value="Acyltransferase"/>
    <property type="match status" value="2"/>
</dbReference>
<dbReference type="PANTHER" id="PTHR31605">
    <property type="entry name" value="GLYCEROL-3-PHOSPHATE O-ACYLTRANSFERASE 1"/>
    <property type="match status" value="1"/>
</dbReference>
<feature type="domain" description="Phospholipid/glycerol acyltransferase" evidence="2">
    <location>
        <begin position="46"/>
        <end position="244"/>
    </location>
</feature>
<dbReference type="InterPro" id="IPR052744">
    <property type="entry name" value="GPAT/DAPAT"/>
</dbReference>
<evidence type="ECO:0000259" key="2">
    <source>
        <dbReference type="SMART" id="SM00563"/>
    </source>
</evidence>
<organism evidence="3 4">
    <name type="scientific">Babesia gibsoni</name>
    <dbReference type="NCBI Taxonomy" id="33632"/>
    <lineage>
        <taxon>Eukaryota</taxon>
        <taxon>Sar</taxon>
        <taxon>Alveolata</taxon>
        <taxon>Apicomplexa</taxon>
        <taxon>Aconoidasida</taxon>
        <taxon>Piroplasmida</taxon>
        <taxon>Babesiidae</taxon>
        <taxon>Babesia</taxon>
    </lineage>
</organism>
<gene>
    <name evidence="3" type="ORF">BgAZ_401040</name>
</gene>
<feature type="transmembrane region" description="Helical" evidence="1">
    <location>
        <begin position="470"/>
        <end position="492"/>
    </location>
</feature>
<reference evidence="3" key="1">
    <citation type="submission" date="2023-08" db="EMBL/GenBank/DDBJ databases">
        <title>Draft sequence of the Babesia gibsoni genome.</title>
        <authorList>
            <person name="Yamagishi J.Y."/>
            <person name="Xuan X.X."/>
        </authorList>
    </citation>
    <scope>NUCLEOTIDE SEQUENCE</scope>
    <source>
        <strain evidence="3">Azabu</strain>
    </source>
</reference>
<keyword evidence="4" id="KW-1185">Reference proteome</keyword>
<protein>
    <submittedName>
        <fullName evidence="3">Glycerol-3-phosphate o-acyltransferase 1</fullName>
    </submittedName>
</protein>
<dbReference type="InterPro" id="IPR002123">
    <property type="entry name" value="Plipid/glycerol_acylTrfase"/>
</dbReference>
<name>A0AAD8LJN5_BABGI</name>
<keyword evidence="1" id="KW-1133">Transmembrane helix</keyword>